<comment type="caution">
    <text evidence="12">The sequence shown here is derived from an EMBL/GenBank/DDBJ whole genome shotgun (WGS) entry which is preliminary data.</text>
</comment>
<name>A0A9D1QEU9_9BACT</name>
<evidence type="ECO:0000256" key="7">
    <source>
        <dbReference type="ARBA" id="ARBA00022989"/>
    </source>
</evidence>
<sequence>MYVFFIVLIIIASFLIILTVLAQNPKSGMAANFGASNQVMGVRQTADFLEKLTWGLAIAIVVLSLAATMAMPSGDISRSSEGVQRALENQTEGGVQNFQIQNVGASTPAETSEANGTQAPATAPAQETK</sequence>
<dbReference type="EMBL" id="DXHL01000033">
    <property type="protein sequence ID" value="HIW11289.1"/>
    <property type="molecule type" value="Genomic_DNA"/>
</dbReference>
<comment type="function">
    <text evidence="10">Involved in protein export. Participates in an early event of protein translocation.</text>
</comment>
<keyword evidence="4 10" id="KW-1003">Cell membrane</keyword>
<evidence type="ECO:0000256" key="2">
    <source>
        <dbReference type="ARBA" id="ARBA00008445"/>
    </source>
</evidence>
<keyword evidence="6 10" id="KW-0653">Protein transport</keyword>
<feature type="transmembrane region" description="Helical" evidence="10">
    <location>
        <begin position="54"/>
        <end position="71"/>
    </location>
</feature>
<protein>
    <recommendedName>
        <fullName evidence="10">Protein-export membrane protein SecG</fullName>
    </recommendedName>
</protein>
<dbReference type="Pfam" id="PF03840">
    <property type="entry name" value="SecG"/>
    <property type="match status" value="1"/>
</dbReference>
<keyword evidence="5 10" id="KW-0812">Transmembrane</keyword>
<reference evidence="12" key="2">
    <citation type="submission" date="2021-04" db="EMBL/GenBank/DDBJ databases">
        <authorList>
            <person name="Gilroy R."/>
        </authorList>
    </citation>
    <scope>NUCLEOTIDE SEQUENCE</scope>
    <source>
        <strain evidence="12">ChiBcec15-1070</strain>
    </source>
</reference>
<dbReference type="NCBIfam" id="TIGR00810">
    <property type="entry name" value="secG"/>
    <property type="match status" value="1"/>
</dbReference>
<gene>
    <name evidence="12" type="primary">secG</name>
    <name evidence="12" type="ORF">H9888_07320</name>
</gene>
<feature type="region of interest" description="Disordered" evidence="11">
    <location>
        <begin position="73"/>
        <end position="129"/>
    </location>
</feature>
<accession>A0A9D1QEU9</accession>
<keyword evidence="8 10" id="KW-0811">Translocation</keyword>
<dbReference type="GO" id="GO:0009306">
    <property type="term" value="P:protein secretion"/>
    <property type="evidence" value="ECO:0007669"/>
    <property type="project" value="UniProtKB-UniRule"/>
</dbReference>
<evidence type="ECO:0000256" key="4">
    <source>
        <dbReference type="ARBA" id="ARBA00022475"/>
    </source>
</evidence>
<feature type="compositionally biased region" description="Low complexity" evidence="11">
    <location>
        <begin position="117"/>
        <end position="129"/>
    </location>
</feature>
<dbReference type="GO" id="GO:0015450">
    <property type="term" value="F:protein-transporting ATPase activity"/>
    <property type="evidence" value="ECO:0007669"/>
    <property type="project" value="UniProtKB-UniRule"/>
</dbReference>
<dbReference type="PANTHER" id="PTHR34182:SF1">
    <property type="entry name" value="PROTEIN-EXPORT MEMBRANE PROTEIN SECG"/>
    <property type="match status" value="1"/>
</dbReference>
<keyword evidence="7 10" id="KW-1133">Transmembrane helix</keyword>
<dbReference type="InterPro" id="IPR004692">
    <property type="entry name" value="SecG"/>
</dbReference>
<evidence type="ECO:0000256" key="8">
    <source>
        <dbReference type="ARBA" id="ARBA00023010"/>
    </source>
</evidence>
<evidence type="ECO:0000256" key="6">
    <source>
        <dbReference type="ARBA" id="ARBA00022927"/>
    </source>
</evidence>
<keyword evidence="3 10" id="KW-0813">Transport</keyword>
<dbReference type="GO" id="GO:0005886">
    <property type="term" value="C:plasma membrane"/>
    <property type="evidence" value="ECO:0007669"/>
    <property type="project" value="UniProtKB-SubCell"/>
</dbReference>
<evidence type="ECO:0000256" key="3">
    <source>
        <dbReference type="ARBA" id="ARBA00022448"/>
    </source>
</evidence>
<evidence type="ECO:0000256" key="9">
    <source>
        <dbReference type="ARBA" id="ARBA00023136"/>
    </source>
</evidence>
<comment type="subcellular location">
    <subcellularLocation>
        <location evidence="1 10">Cell membrane</location>
        <topology evidence="1 10">Multi-pass membrane protein</topology>
    </subcellularLocation>
</comment>
<evidence type="ECO:0000313" key="12">
    <source>
        <dbReference type="EMBL" id="HIW11289.1"/>
    </source>
</evidence>
<comment type="similarity">
    <text evidence="2 10">Belongs to the SecG family.</text>
</comment>
<evidence type="ECO:0000313" key="13">
    <source>
        <dbReference type="Proteomes" id="UP000823926"/>
    </source>
</evidence>
<proteinExistence type="inferred from homology"/>
<evidence type="ECO:0000256" key="5">
    <source>
        <dbReference type="ARBA" id="ARBA00022692"/>
    </source>
</evidence>
<reference evidence="12" key="1">
    <citation type="journal article" date="2021" name="PeerJ">
        <title>Extensive microbial diversity within the chicken gut microbiome revealed by metagenomics and culture.</title>
        <authorList>
            <person name="Gilroy R."/>
            <person name="Ravi A."/>
            <person name="Getino M."/>
            <person name="Pursley I."/>
            <person name="Horton D.L."/>
            <person name="Alikhan N.F."/>
            <person name="Baker D."/>
            <person name="Gharbi K."/>
            <person name="Hall N."/>
            <person name="Watson M."/>
            <person name="Adriaenssens E.M."/>
            <person name="Foster-Nyarko E."/>
            <person name="Jarju S."/>
            <person name="Secka A."/>
            <person name="Antonio M."/>
            <person name="Oren A."/>
            <person name="Chaudhuri R.R."/>
            <person name="La Ragione R."/>
            <person name="Hildebrand F."/>
            <person name="Pallen M.J."/>
        </authorList>
    </citation>
    <scope>NUCLEOTIDE SEQUENCE</scope>
    <source>
        <strain evidence="12">ChiBcec15-1070</strain>
    </source>
</reference>
<evidence type="ECO:0000256" key="11">
    <source>
        <dbReference type="SAM" id="MobiDB-lite"/>
    </source>
</evidence>
<dbReference type="PANTHER" id="PTHR34182">
    <property type="entry name" value="PROTEIN-EXPORT MEMBRANE PROTEIN SECG"/>
    <property type="match status" value="1"/>
</dbReference>
<dbReference type="GO" id="GO:0043952">
    <property type="term" value="P:protein transport by the Sec complex"/>
    <property type="evidence" value="ECO:0007669"/>
    <property type="project" value="TreeGrafter"/>
</dbReference>
<comment type="caution">
    <text evidence="10">Lacks conserved residue(s) required for the propagation of feature annotation.</text>
</comment>
<organism evidence="12 13">
    <name type="scientific">Candidatus Rikenella faecigallinarum</name>
    <dbReference type="NCBI Taxonomy" id="2838745"/>
    <lineage>
        <taxon>Bacteria</taxon>
        <taxon>Pseudomonadati</taxon>
        <taxon>Bacteroidota</taxon>
        <taxon>Bacteroidia</taxon>
        <taxon>Bacteroidales</taxon>
        <taxon>Rikenellaceae</taxon>
        <taxon>Rikenella</taxon>
    </lineage>
</organism>
<dbReference type="AlphaFoldDB" id="A0A9D1QEU9"/>
<evidence type="ECO:0000256" key="10">
    <source>
        <dbReference type="RuleBase" id="RU365087"/>
    </source>
</evidence>
<dbReference type="Proteomes" id="UP000823926">
    <property type="component" value="Unassembled WGS sequence"/>
</dbReference>
<evidence type="ECO:0000256" key="1">
    <source>
        <dbReference type="ARBA" id="ARBA00004651"/>
    </source>
</evidence>
<keyword evidence="9 10" id="KW-0472">Membrane</keyword>
<feature type="compositionally biased region" description="Polar residues" evidence="11">
    <location>
        <begin position="76"/>
        <end position="116"/>
    </location>
</feature>
<dbReference type="GO" id="GO:0065002">
    <property type="term" value="P:intracellular protein transmembrane transport"/>
    <property type="evidence" value="ECO:0007669"/>
    <property type="project" value="TreeGrafter"/>
</dbReference>